<evidence type="ECO:0000313" key="4">
    <source>
        <dbReference type="Proteomes" id="UP000554286"/>
    </source>
</evidence>
<dbReference type="GO" id="GO:0009399">
    <property type="term" value="P:nitrogen fixation"/>
    <property type="evidence" value="ECO:0007669"/>
    <property type="project" value="InterPro"/>
</dbReference>
<keyword evidence="2" id="KW-0535">Nitrogen fixation</keyword>
<name>A0A7W6WA05_9PROT</name>
<dbReference type="InterPro" id="IPR007415">
    <property type="entry name" value="Nitrogenase_MoFe_mat_NifZ"/>
</dbReference>
<gene>
    <name evidence="3" type="ORF">GGD89_001577</name>
</gene>
<sequence>MTASDPAETLEIDTPPAFAPGTKVRARALVRDDGTFPGARVGDVLVEPGALGYVREVGSFLQRFWIYEVDFIDSRRIVGMRAAELESAEGDRS</sequence>
<comment type="similarity">
    <text evidence="1">Belongs to the NifZ family.</text>
</comment>
<evidence type="ECO:0000313" key="3">
    <source>
        <dbReference type="EMBL" id="MBB4265952.1"/>
    </source>
</evidence>
<evidence type="ECO:0000256" key="1">
    <source>
        <dbReference type="ARBA" id="ARBA00008027"/>
    </source>
</evidence>
<protein>
    <submittedName>
        <fullName evidence="3">Nitrogen fixation protein NifZ</fullName>
    </submittedName>
</protein>
<dbReference type="Pfam" id="PF04319">
    <property type="entry name" value="NifZ"/>
    <property type="match status" value="1"/>
</dbReference>
<reference evidence="3 4" key="1">
    <citation type="submission" date="2020-08" db="EMBL/GenBank/DDBJ databases">
        <title>Genome sequencing of Purple Non-Sulfur Bacteria from various extreme environments.</title>
        <authorList>
            <person name="Mayer M."/>
        </authorList>
    </citation>
    <scope>NUCLEOTIDE SEQUENCE [LARGE SCALE GENOMIC DNA]</scope>
    <source>
        <strain evidence="3 4">JA131</strain>
    </source>
</reference>
<dbReference type="Proteomes" id="UP000554286">
    <property type="component" value="Unassembled WGS sequence"/>
</dbReference>
<organism evidence="3 4">
    <name type="scientific">Roseospira visakhapatnamensis</name>
    <dbReference type="NCBI Taxonomy" id="390880"/>
    <lineage>
        <taxon>Bacteria</taxon>
        <taxon>Pseudomonadati</taxon>
        <taxon>Pseudomonadota</taxon>
        <taxon>Alphaproteobacteria</taxon>
        <taxon>Rhodospirillales</taxon>
        <taxon>Rhodospirillaceae</taxon>
        <taxon>Roseospira</taxon>
    </lineage>
</organism>
<keyword evidence="4" id="KW-1185">Reference proteome</keyword>
<comment type="caution">
    <text evidence="3">The sequence shown here is derived from an EMBL/GenBank/DDBJ whole genome shotgun (WGS) entry which is preliminary data.</text>
</comment>
<dbReference type="EMBL" id="JACIGK010000009">
    <property type="protein sequence ID" value="MBB4265952.1"/>
    <property type="molecule type" value="Genomic_DNA"/>
</dbReference>
<proteinExistence type="inferred from homology"/>
<accession>A0A7W6WA05</accession>
<dbReference type="RefSeq" id="WP_184043818.1">
    <property type="nucleotide sequence ID" value="NZ_JACIGK010000009.1"/>
</dbReference>
<evidence type="ECO:0000256" key="2">
    <source>
        <dbReference type="ARBA" id="ARBA00023231"/>
    </source>
</evidence>
<dbReference type="AlphaFoldDB" id="A0A7W6WA05"/>